<dbReference type="GeneTree" id="ENSGT00390000004952"/>
<evidence type="ECO:0000256" key="9">
    <source>
        <dbReference type="ARBA" id="ARBA00078829"/>
    </source>
</evidence>
<dbReference type="SUPFAM" id="SSF54236">
    <property type="entry name" value="Ubiquitin-like"/>
    <property type="match status" value="1"/>
</dbReference>
<keyword evidence="2" id="KW-1003">Cell membrane</keyword>
<dbReference type="PANTHER" id="PTHR13169">
    <property type="entry name" value="UBIQUITIN-LIKE PROTEIN 3 HCG-1 PROTEIN"/>
    <property type="match status" value="1"/>
</dbReference>
<dbReference type="PROSITE" id="PS50053">
    <property type="entry name" value="UBIQUITIN_2"/>
    <property type="match status" value="1"/>
</dbReference>
<evidence type="ECO:0000256" key="2">
    <source>
        <dbReference type="ARBA" id="ARBA00022475"/>
    </source>
</evidence>
<feature type="compositionally biased region" description="Basic and acidic residues" evidence="10">
    <location>
        <begin position="126"/>
        <end position="141"/>
    </location>
</feature>
<evidence type="ECO:0000256" key="7">
    <source>
        <dbReference type="ARBA" id="ARBA00023289"/>
    </source>
</evidence>
<keyword evidence="13" id="KW-1185">Reference proteome</keyword>
<reference evidence="12" key="2">
    <citation type="submission" date="2025-09" db="UniProtKB">
        <authorList>
            <consortium name="Ensembl"/>
        </authorList>
    </citation>
    <scope>IDENTIFICATION</scope>
</reference>
<comment type="subcellular location">
    <subcellularLocation>
        <location evidence="1">Cell membrane</location>
        <topology evidence="1">Lipid-anchor</topology>
    </subcellularLocation>
</comment>
<dbReference type="Gene3D" id="3.10.20.90">
    <property type="entry name" value="Phosphatidylinositol 3-kinase Catalytic Subunit, Chain A, domain 1"/>
    <property type="match status" value="1"/>
</dbReference>
<evidence type="ECO:0000259" key="11">
    <source>
        <dbReference type="PROSITE" id="PS50053"/>
    </source>
</evidence>
<keyword evidence="3" id="KW-0488">Methylation</keyword>
<evidence type="ECO:0000256" key="4">
    <source>
        <dbReference type="ARBA" id="ARBA00023136"/>
    </source>
</evidence>
<reference evidence="12" key="1">
    <citation type="submission" date="2025-08" db="UniProtKB">
        <authorList>
            <consortium name="Ensembl"/>
        </authorList>
    </citation>
    <scope>IDENTIFICATION</scope>
</reference>
<dbReference type="Pfam" id="PF13881">
    <property type="entry name" value="Rad60-SLD_2"/>
    <property type="match status" value="1"/>
</dbReference>
<dbReference type="Ensembl" id="ENSOSIT00000043195.1">
    <property type="protein sequence ID" value="ENSOSIP00000041006.1"/>
    <property type="gene ID" value="ENSOSIG00000019943.1"/>
</dbReference>
<sequence>MTASTSADMINLRLILVSGKTKEFVFSPNDSAADIAKHVYDNWPMDWEMEQVSSPNILRLIYQGRFLHGNVTLGGEKIQWKKARVLIDARTHRSSVALETSLLSSSFFLSRRTEVPQYSGQACFDTGREERGNSEKEEKGRKRLVRKIEGKTSFGVRPQERQKRDRREGGGVGTQLTSKSLVKVYKGISFLTTHPISAIPLIITLFLV</sequence>
<keyword evidence="6" id="KW-0449">Lipoprotein</keyword>
<dbReference type="PANTHER" id="PTHR13169:SF22">
    <property type="entry name" value="UBIQUITIN-LIKE PROTEIN"/>
    <property type="match status" value="1"/>
</dbReference>
<proteinExistence type="predicted"/>
<dbReference type="InterPro" id="IPR029071">
    <property type="entry name" value="Ubiquitin-like_domsf"/>
</dbReference>
<evidence type="ECO:0000313" key="12">
    <source>
        <dbReference type="Ensembl" id="ENSOSIP00000041006.1"/>
    </source>
</evidence>
<protein>
    <recommendedName>
        <fullName evidence="8">Ubiquitin-like protein 3</fullName>
    </recommendedName>
    <alternativeName>
        <fullName evidence="9">Membrane-anchored ubiquitin-fold protein</fullName>
    </alternativeName>
</protein>
<evidence type="ECO:0000256" key="5">
    <source>
        <dbReference type="ARBA" id="ARBA00023139"/>
    </source>
</evidence>
<evidence type="ECO:0000256" key="10">
    <source>
        <dbReference type="SAM" id="MobiDB-lite"/>
    </source>
</evidence>
<keyword evidence="7" id="KW-0636">Prenylation</keyword>
<evidence type="ECO:0000256" key="3">
    <source>
        <dbReference type="ARBA" id="ARBA00022481"/>
    </source>
</evidence>
<evidence type="ECO:0000256" key="6">
    <source>
        <dbReference type="ARBA" id="ARBA00023288"/>
    </source>
</evidence>
<dbReference type="Proteomes" id="UP000694383">
    <property type="component" value="Unplaced"/>
</dbReference>
<dbReference type="AlphaFoldDB" id="A0A8C7ZH62"/>
<organism evidence="12 13">
    <name type="scientific">Oryzias sinensis</name>
    <name type="common">Chinese medaka</name>
    <dbReference type="NCBI Taxonomy" id="183150"/>
    <lineage>
        <taxon>Eukaryota</taxon>
        <taxon>Metazoa</taxon>
        <taxon>Chordata</taxon>
        <taxon>Craniata</taxon>
        <taxon>Vertebrata</taxon>
        <taxon>Euteleostomi</taxon>
        <taxon>Actinopterygii</taxon>
        <taxon>Neopterygii</taxon>
        <taxon>Teleostei</taxon>
        <taxon>Neoteleostei</taxon>
        <taxon>Acanthomorphata</taxon>
        <taxon>Ovalentaria</taxon>
        <taxon>Atherinomorphae</taxon>
        <taxon>Beloniformes</taxon>
        <taxon>Adrianichthyidae</taxon>
        <taxon>Oryziinae</taxon>
        <taxon>Oryzias</taxon>
    </lineage>
</organism>
<dbReference type="InterPro" id="IPR039540">
    <property type="entry name" value="UBL3-like_ubiquitin_dom"/>
</dbReference>
<evidence type="ECO:0000256" key="1">
    <source>
        <dbReference type="ARBA" id="ARBA00004193"/>
    </source>
</evidence>
<dbReference type="InterPro" id="IPR040015">
    <property type="entry name" value="UBL3-like"/>
</dbReference>
<evidence type="ECO:0000256" key="8">
    <source>
        <dbReference type="ARBA" id="ARBA00074521"/>
    </source>
</evidence>
<name>A0A8C7ZH62_9TELE</name>
<dbReference type="FunFam" id="3.10.20.90:FF:000167">
    <property type="entry name" value="Ubiquitin-like 3a"/>
    <property type="match status" value="1"/>
</dbReference>
<feature type="region of interest" description="Disordered" evidence="10">
    <location>
        <begin position="155"/>
        <end position="174"/>
    </location>
</feature>
<feature type="region of interest" description="Disordered" evidence="10">
    <location>
        <begin position="120"/>
        <end position="141"/>
    </location>
</feature>
<feature type="compositionally biased region" description="Basic and acidic residues" evidence="10">
    <location>
        <begin position="158"/>
        <end position="169"/>
    </location>
</feature>
<accession>A0A8C7ZH62</accession>
<feature type="domain" description="Ubiquitin-like" evidence="11">
    <location>
        <begin position="10"/>
        <end position="79"/>
    </location>
</feature>
<keyword evidence="5" id="KW-0564">Palmitate</keyword>
<evidence type="ECO:0000313" key="13">
    <source>
        <dbReference type="Proteomes" id="UP000694383"/>
    </source>
</evidence>
<dbReference type="InterPro" id="IPR000626">
    <property type="entry name" value="Ubiquitin-like_dom"/>
</dbReference>
<dbReference type="GO" id="GO:0005886">
    <property type="term" value="C:plasma membrane"/>
    <property type="evidence" value="ECO:0007669"/>
    <property type="project" value="UniProtKB-SubCell"/>
</dbReference>
<keyword evidence="4" id="KW-0472">Membrane</keyword>